<evidence type="ECO:0000313" key="2">
    <source>
        <dbReference type="Proteomes" id="UP000887566"/>
    </source>
</evidence>
<feature type="compositionally biased region" description="Polar residues" evidence="1">
    <location>
        <begin position="120"/>
        <end position="135"/>
    </location>
</feature>
<feature type="region of interest" description="Disordered" evidence="1">
    <location>
        <begin position="408"/>
        <end position="468"/>
    </location>
</feature>
<accession>A0A914W112</accession>
<dbReference type="AlphaFoldDB" id="A0A914W112"/>
<feature type="compositionally biased region" description="Polar residues" evidence="1">
    <location>
        <begin position="59"/>
        <end position="80"/>
    </location>
</feature>
<name>A0A914W112_9BILA</name>
<protein>
    <submittedName>
        <fullName evidence="3">Uncharacterized protein</fullName>
    </submittedName>
</protein>
<evidence type="ECO:0000313" key="3">
    <source>
        <dbReference type="WBParaSite" id="PSAMB.scaffold27size109617.g580.t1"/>
    </source>
</evidence>
<feature type="region of interest" description="Disordered" evidence="1">
    <location>
        <begin position="264"/>
        <end position="299"/>
    </location>
</feature>
<proteinExistence type="predicted"/>
<keyword evidence="2" id="KW-1185">Reference proteome</keyword>
<feature type="compositionally biased region" description="Acidic residues" evidence="1">
    <location>
        <begin position="86"/>
        <end position="98"/>
    </location>
</feature>
<dbReference type="WBParaSite" id="PSAMB.scaffold27size109617.g580.t1">
    <property type="protein sequence ID" value="PSAMB.scaffold27size109617.g580.t1"/>
    <property type="gene ID" value="PSAMB.scaffold27size109617.g580"/>
</dbReference>
<dbReference type="Proteomes" id="UP000887566">
    <property type="component" value="Unplaced"/>
</dbReference>
<organism evidence="2 3">
    <name type="scientific">Plectus sambesii</name>
    <dbReference type="NCBI Taxonomy" id="2011161"/>
    <lineage>
        <taxon>Eukaryota</taxon>
        <taxon>Metazoa</taxon>
        <taxon>Ecdysozoa</taxon>
        <taxon>Nematoda</taxon>
        <taxon>Chromadorea</taxon>
        <taxon>Plectida</taxon>
        <taxon>Plectina</taxon>
        <taxon>Plectoidea</taxon>
        <taxon>Plectidae</taxon>
        <taxon>Plectus</taxon>
    </lineage>
</organism>
<sequence>MGCVAKIGGGSSSTSRSMGWVRGAKSFVCPAPELQFGAVRSGPPAAAPPPLPSAFGGQETPSYSSIQKSTSNGSMQQTNRPPVPTEAEDFDDDWSEDDSTGHPGSVDSAVASDAKKLSGSAIQRMSQSQSHSTHLNVGRGLSDGHCGGMMRRPTRRTSMGRCGFVAGACEIDANLSGDSAQSLLSSLSLFLARILSCALIASVVFSPISAHDTQVERRKELQRRQSATKLLATAAQQQELVAAQLQLVEALQTNELGQAPLADLVEENGGGGGGGGGRSGGRRRSSAGQLATSSSKERARSQSLHALVLMHDSVDAGRVLRRLRRRASMAARVLSANERHDGAGLARRQSYRQRRASGDCLDDILSPASAARTSRGRPTDGIACPFCRSFDDRVAFIIEFNGWEAASAANRPKRESSAEDFAADGSAPASVGLLGRSHSRATSGSRTDVSTDHEDEVPPVPRKVGLSE</sequence>
<feature type="region of interest" description="Disordered" evidence="1">
    <location>
        <begin position="36"/>
        <end position="147"/>
    </location>
</feature>
<reference evidence="3" key="1">
    <citation type="submission" date="2022-11" db="UniProtKB">
        <authorList>
            <consortium name="WormBaseParasite"/>
        </authorList>
    </citation>
    <scope>IDENTIFICATION</scope>
</reference>
<evidence type="ECO:0000256" key="1">
    <source>
        <dbReference type="SAM" id="MobiDB-lite"/>
    </source>
</evidence>
<feature type="compositionally biased region" description="Gly residues" evidence="1">
    <location>
        <begin position="268"/>
        <end position="279"/>
    </location>
</feature>